<reference evidence="2 3" key="1">
    <citation type="journal article" date="2024" name="Microbiology">
        <title>Methylomarinum rosea sp. nov., a novel halophilic methanotrophic bacterium from the hypersaline Lake Elton.</title>
        <authorList>
            <person name="Suleimanov R.Z."/>
            <person name="Oshkin I.Y."/>
            <person name="Danilova O.V."/>
            <person name="Suzina N.E."/>
            <person name="Dedysh S.N."/>
        </authorList>
    </citation>
    <scope>NUCLEOTIDE SEQUENCE [LARGE SCALE GENOMIC DNA]</scope>
    <source>
        <strain evidence="2 3">Ch1-1</strain>
    </source>
</reference>
<evidence type="ECO:0000313" key="3">
    <source>
        <dbReference type="Proteomes" id="UP001225378"/>
    </source>
</evidence>
<name>A0AAU7P091_9GAMM</name>
<dbReference type="Proteomes" id="UP001225378">
    <property type="component" value="Chromosome"/>
</dbReference>
<protein>
    <submittedName>
        <fullName evidence="2">Rubredoxin-like domain-containing protein</fullName>
    </submittedName>
</protein>
<gene>
    <name evidence="2" type="ORF">Q9L42_008710</name>
</gene>
<dbReference type="SMART" id="SM00849">
    <property type="entry name" value="Lactamase_B"/>
    <property type="match status" value="1"/>
</dbReference>
<dbReference type="PROSITE" id="PS50903">
    <property type="entry name" value="RUBREDOXIN_LIKE"/>
    <property type="match status" value="1"/>
</dbReference>
<dbReference type="KEGG" id="mech:Q9L42_008710"/>
<dbReference type="AlphaFoldDB" id="A0AAU7P091"/>
<accession>A0AAU7P091</accession>
<dbReference type="Gene3D" id="2.20.28.10">
    <property type="match status" value="1"/>
</dbReference>
<dbReference type="InterPro" id="IPR001279">
    <property type="entry name" value="Metallo-B-lactamas"/>
</dbReference>
<organism evidence="2 3">
    <name type="scientific">Methylomarinum roseum</name>
    <dbReference type="NCBI Taxonomy" id="3067653"/>
    <lineage>
        <taxon>Bacteria</taxon>
        <taxon>Pseudomonadati</taxon>
        <taxon>Pseudomonadota</taxon>
        <taxon>Gammaproteobacteria</taxon>
        <taxon>Methylococcales</taxon>
        <taxon>Methylococcaceae</taxon>
        <taxon>Methylomarinum</taxon>
    </lineage>
</organism>
<dbReference type="InterPro" id="IPR048574">
    <property type="entry name" value="RUBY_RBDX"/>
</dbReference>
<feature type="domain" description="Rubredoxin-like" evidence="1">
    <location>
        <begin position="1"/>
        <end position="34"/>
    </location>
</feature>
<dbReference type="GO" id="GO:0005506">
    <property type="term" value="F:iron ion binding"/>
    <property type="evidence" value="ECO:0007669"/>
    <property type="project" value="InterPro"/>
</dbReference>
<proteinExistence type="predicted"/>
<dbReference type="InterPro" id="IPR024934">
    <property type="entry name" value="Rubredoxin-like_dom"/>
</dbReference>
<dbReference type="EMBL" id="CP157743">
    <property type="protein sequence ID" value="XBS22191.1"/>
    <property type="molecule type" value="Genomic_DNA"/>
</dbReference>
<evidence type="ECO:0000259" key="1">
    <source>
        <dbReference type="PROSITE" id="PS50903"/>
    </source>
</evidence>
<dbReference type="InterPro" id="IPR036866">
    <property type="entry name" value="RibonucZ/Hydroxyglut_hydro"/>
</dbReference>
<sequence>MKQWVCETCGYNMIGEQPEHCPFCGADRDHFISWEQAEKTYRVCAYPVNADVTQLISEPRLGLEHAAYRVETKQGTVWIDCPSAFNRTLEPVQAILFTHPHFMGASNQYRELWQATVYLHALDAENPLAKPFPVDKRFSDDFVFAGIEAYHIGGHTPGFTLYIYQDVLFICDYAFPPGSSMRLNPFGPERETRQGAQIILKLIKSRPLKTVCGYNYCCDFKPWLDDFRRLVD</sequence>
<dbReference type="SUPFAM" id="SSF56281">
    <property type="entry name" value="Metallo-hydrolase/oxidoreductase"/>
    <property type="match status" value="1"/>
</dbReference>
<keyword evidence="3" id="KW-1185">Reference proteome</keyword>
<dbReference type="SUPFAM" id="SSF57802">
    <property type="entry name" value="Rubredoxin-like"/>
    <property type="match status" value="1"/>
</dbReference>
<dbReference type="CDD" id="cd06262">
    <property type="entry name" value="metallo-hydrolase-like_MBL-fold"/>
    <property type="match status" value="1"/>
</dbReference>
<dbReference type="RefSeq" id="WP_305908830.1">
    <property type="nucleotide sequence ID" value="NZ_CP157743.1"/>
</dbReference>
<evidence type="ECO:0000313" key="2">
    <source>
        <dbReference type="EMBL" id="XBS22191.1"/>
    </source>
</evidence>
<dbReference type="Gene3D" id="3.60.15.10">
    <property type="entry name" value="Ribonuclease Z/Hydroxyacylglutathione hydrolase-like"/>
    <property type="match status" value="1"/>
</dbReference>
<dbReference type="Pfam" id="PF21349">
    <property type="entry name" value="RUBY_RBDX"/>
    <property type="match status" value="1"/>
</dbReference>